<reference evidence="2" key="1">
    <citation type="journal article" date="2019" name="Curr. Biol.">
        <title>Genome Sequence of Striga asiatica Provides Insight into the Evolution of Plant Parasitism.</title>
        <authorList>
            <person name="Yoshida S."/>
            <person name="Kim S."/>
            <person name="Wafula E.K."/>
            <person name="Tanskanen J."/>
            <person name="Kim Y.M."/>
            <person name="Honaas L."/>
            <person name="Yang Z."/>
            <person name="Spallek T."/>
            <person name="Conn C.E."/>
            <person name="Ichihashi Y."/>
            <person name="Cheong K."/>
            <person name="Cui S."/>
            <person name="Der J.P."/>
            <person name="Gundlach H."/>
            <person name="Jiao Y."/>
            <person name="Hori C."/>
            <person name="Ishida J.K."/>
            <person name="Kasahara H."/>
            <person name="Kiba T."/>
            <person name="Kim M.S."/>
            <person name="Koo N."/>
            <person name="Laohavisit A."/>
            <person name="Lee Y.H."/>
            <person name="Lumba S."/>
            <person name="McCourt P."/>
            <person name="Mortimer J.C."/>
            <person name="Mutuku J.M."/>
            <person name="Nomura T."/>
            <person name="Sasaki-Sekimoto Y."/>
            <person name="Seto Y."/>
            <person name="Wang Y."/>
            <person name="Wakatake T."/>
            <person name="Sakakibara H."/>
            <person name="Demura T."/>
            <person name="Yamaguchi S."/>
            <person name="Yoneyama K."/>
            <person name="Manabe R.I."/>
            <person name="Nelson D.C."/>
            <person name="Schulman A.H."/>
            <person name="Timko M.P."/>
            <person name="dePamphilis C.W."/>
            <person name="Choi D."/>
            <person name="Shirasu K."/>
        </authorList>
    </citation>
    <scope>NUCLEOTIDE SEQUENCE [LARGE SCALE GENOMIC DNA]</scope>
    <source>
        <strain evidence="2">cv. UVA1</strain>
    </source>
</reference>
<accession>A0A5A7P6X8</accession>
<proteinExistence type="predicted"/>
<protein>
    <submittedName>
        <fullName evidence="1">U2 snRNP component IST3</fullName>
    </submittedName>
</protein>
<evidence type="ECO:0000313" key="2">
    <source>
        <dbReference type="Proteomes" id="UP000325081"/>
    </source>
</evidence>
<dbReference type="AlphaFoldDB" id="A0A5A7P6X8"/>
<sequence>MWRASISNCLKRRADKLSLDDRIAASSSSAIENNDLALARIWRGQEGVQYSAEVEQSSSTPASYWGRPHQSWPTQSYLEIGNIASMIIEVDILKMKNKFLLPWSVRILYYIISVAGIRKLKKLRWRQLVALIGC</sequence>
<gene>
    <name evidence="1" type="ORF">STAS_04328</name>
</gene>
<dbReference type="Proteomes" id="UP000325081">
    <property type="component" value="Unassembled WGS sequence"/>
</dbReference>
<evidence type="ECO:0000313" key="1">
    <source>
        <dbReference type="EMBL" id="GER28529.1"/>
    </source>
</evidence>
<name>A0A5A7P6X8_STRAF</name>
<comment type="caution">
    <text evidence="1">The sequence shown here is derived from an EMBL/GenBank/DDBJ whole genome shotgun (WGS) entry which is preliminary data.</text>
</comment>
<dbReference type="EMBL" id="BKCP01002669">
    <property type="protein sequence ID" value="GER28529.1"/>
    <property type="molecule type" value="Genomic_DNA"/>
</dbReference>
<organism evidence="1 2">
    <name type="scientific">Striga asiatica</name>
    <name type="common">Asiatic witchweed</name>
    <name type="synonym">Buchnera asiatica</name>
    <dbReference type="NCBI Taxonomy" id="4170"/>
    <lineage>
        <taxon>Eukaryota</taxon>
        <taxon>Viridiplantae</taxon>
        <taxon>Streptophyta</taxon>
        <taxon>Embryophyta</taxon>
        <taxon>Tracheophyta</taxon>
        <taxon>Spermatophyta</taxon>
        <taxon>Magnoliopsida</taxon>
        <taxon>eudicotyledons</taxon>
        <taxon>Gunneridae</taxon>
        <taxon>Pentapetalae</taxon>
        <taxon>asterids</taxon>
        <taxon>lamiids</taxon>
        <taxon>Lamiales</taxon>
        <taxon>Orobanchaceae</taxon>
        <taxon>Buchnereae</taxon>
        <taxon>Striga</taxon>
    </lineage>
</organism>
<keyword evidence="2" id="KW-1185">Reference proteome</keyword>